<dbReference type="InterPro" id="IPR002048">
    <property type="entry name" value="EF_hand_dom"/>
</dbReference>
<gene>
    <name evidence="2" type="ORF">ACFPRH_26205</name>
</gene>
<evidence type="ECO:0000313" key="2">
    <source>
        <dbReference type="EMBL" id="MFC5155232.1"/>
    </source>
</evidence>
<dbReference type="SUPFAM" id="SSF47473">
    <property type="entry name" value="EF-hand"/>
    <property type="match status" value="1"/>
</dbReference>
<dbReference type="InterPro" id="IPR018247">
    <property type="entry name" value="EF_Hand_1_Ca_BS"/>
</dbReference>
<dbReference type="EMBL" id="JBHSKP010000021">
    <property type="protein sequence ID" value="MFC5155232.1"/>
    <property type="molecule type" value="Genomic_DNA"/>
</dbReference>
<dbReference type="Gene3D" id="1.10.238.10">
    <property type="entry name" value="EF-hand"/>
    <property type="match status" value="1"/>
</dbReference>
<dbReference type="PROSITE" id="PS50222">
    <property type="entry name" value="EF_HAND_2"/>
    <property type="match status" value="1"/>
</dbReference>
<dbReference type="Pfam" id="PF13202">
    <property type="entry name" value="EF-hand_5"/>
    <property type="match status" value="1"/>
</dbReference>
<evidence type="ECO:0000313" key="3">
    <source>
        <dbReference type="Proteomes" id="UP001596160"/>
    </source>
</evidence>
<comment type="caution">
    <text evidence="2">The sequence shown here is derived from an EMBL/GenBank/DDBJ whole genome shotgun (WGS) entry which is preliminary data.</text>
</comment>
<organism evidence="2 3">
    <name type="scientific">Streptomyces amakusaensis</name>
    <dbReference type="NCBI Taxonomy" id="67271"/>
    <lineage>
        <taxon>Bacteria</taxon>
        <taxon>Bacillati</taxon>
        <taxon>Actinomycetota</taxon>
        <taxon>Actinomycetes</taxon>
        <taxon>Kitasatosporales</taxon>
        <taxon>Streptomycetaceae</taxon>
        <taxon>Streptomyces</taxon>
    </lineage>
</organism>
<accession>A0ABW0ANC3</accession>
<dbReference type="PROSITE" id="PS00018">
    <property type="entry name" value="EF_HAND_1"/>
    <property type="match status" value="1"/>
</dbReference>
<keyword evidence="3" id="KW-1185">Reference proteome</keyword>
<sequence>MSDELLIRKIGHGFDHLDRDGDGRLTEHDHTLMGQSVAASLGHPEGSPAGQRVVAAYLAIWRELHLPHLPPGADAVSRAEFIASTRTLADDPAAALATLGALAEAFLAVADTDGDEVVDEEEFFAFQHGHFPALTRQAAGEAFRRLDRDGDGALSREEFIGGMVEFWTSRDPGAPGTWWTGTIDFPPA</sequence>
<dbReference type="Proteomes" id="UP001596160">
    <property type="component" value="Unassembled WGS sequence"/>
</dbReference>
<feature type="domain" description="EF-hand" evidence="1">
    <location>
        <begin position="134"/>
        <end position="169"/>
    </location>
</feature>
<proteinExistence type="predicted"/>
<protein>
    <submittedName>
        <fullName evidence="2">EF-hand domain-containing protein</fullName>
    </submittedName>
</protein>
<dbReference type="SMART" id="SM00054">
    <property type="entry name" value="EFh"/>
    <property type="match status" value="3"/>
</dbReference>
<name>A0ABW0ANC3_9ACTN</name>
<dbReference type="RefSeq" id="WP_344482704.1">
    <property type="nucleotide sequence ID" value="NZ_BAAASB010000018.1"/>
</dbReference>
<reference evidence="3" key="1">
    <citation type="journal article" date="2019" name="Int. J. Syst. Evol. Microbiol.">
        <title>The Global Catalogue of Microorganisms (GCM) 10K type strain sequencing project: providing services to taxonomists for standard genome sequencing and annotation.</title>
        <authorList>
            <consortium name="The Broad Institute Genomics Platform"/>
            <consortium name="The Broad Institute Genome Sequencing Center for Infectious Disease"/>
            <person name="Wu L."/>
            <person name="Ma J."/>
        </authorList>
    </citation>
    <scope>NUCLEOTIDE SEQUENCE [LARGE SCALE GENOMIC DNA]</scope>
    <source>
        <strain evidence="3">PCU 266</strain>
    </source>
</reference>
<evidence type="ECO:0000259" key="1">
    <source>
        <dbReference type="PROSITE" id="PS50222"/>
    </source>
</evidence>
<dbReference type="InterPro" id="IPR011992">
    <property type="entry name" value="EF-hand-dom_pair"/>
</dbReference>